<feature type="region of interest" description="Disordered" evidence="5">
    <location>
        <begin position="465"/>
        <end position="563"/>
    </location>
</feature>
<keyword evidence="9" id="KW-0131">Cell cycle</keyword>
<dbReference type="SMART" id="SM00147">
    <property type="entry name" value="RasGEF"/>
    <property type="match status" value="1"/>
</dbReference>
<feature type="compositionally biased region" description="Low complexity" evidence="5">
    <location>
        <begin position="35"/>
        <end position="49"/>
    </location>
</feature>
<keyword evidence="9" id="KW-0132">Cell division</keyword>
<dbReference type="STRING" id="1198029.A0A1U7LVW3"/>
<dbReference type="Gene3D" id="1.10.840.10">
    <property type="entry name" value="Ras guanine-nucleotide exchange factors catalytic domain"/>
    <property type="match status" value="1"/>
</dbReference>
<dbReference type="SUPFAM" id="SSF50044">
    <property type="entry name" value="SH3-domain"/>
    <property type="match status" value="1"/>
</dbReference>
<dbReference type="SMART" id="SM00229">
    <property type="entry name" value="RasGEFN"/>
    <property type="match status" value="1"/>
</dbReference>
<sequence>MPAAVEPAASRSIRRPSQKLREAMTPPPEPEQEQEPQLQLQHPQSQPHPQSHPHTHTQPPLSARAVPPAYLRVLHAFEPALVSAAHAECLALEDNQILQVHTLHPSGWAFGTILASGRRGWFPSNYCEQYTLAAMRPVISASSLLYATVRAKRASHYQAAVACVVSAIRGLLVPPLHSPQTLTSPPQVATDCLTRDCYLVQSDNAVRRERKILLHELSSLVAASKHAHDEHEADEMGALADEMVRQTDRVVSRAGRFLEAVGPSSEIWPDHPQIPQTPPADTTPKSRRPSIAHSHRSNPSFDSAAQDRLSRRISRSLTASARLTTCHDTLLSYLASYIGCLQIQSRSPSQLLATTRQAVQAARDLLAIIDAICLRQLMQQNTRTPGGLHTAKESMNARVAALVTAATDVVSIHNGDDEGVICEVEGRPLVEAATGCVRGAGECVAKARFVLEVVGDFEIRRPSSIQIDDLASPQIQKPPSSDEKPLPPTPTSPTADELQVPPLPSCGSSVSSRPATALSDTTSAPSIETVRRNSEPSDHETFHPLVNTSSASSFNSSVESTDQQDYMLPGTRIRRDKMTMLRNPCGSQQVASEFRNSTGTDFNTSSMATTPEPPHPSEDPSTPLAHWLSPEQPGIMFNAEGQVSGGTLSALVERMTIHDSTPDAMFTATFFLTFRLFSQPQQVAMALVKRYQTAFNDAMDPDWESKYATPIRLRVYNVFKGWLESHWRRDQDEEALDVILKFAQEDLASRLPQAAKRLQELVEKASSRHRLLLPRTLSSIGKPPIVGHFSPSEAAPVPPPIITKAQLAHLRTYTSGSPKSDIPSVLDLDALEIARQLTIKESEIFNNIMPEELVGQEFNRKSGQSSSIHVKAMSSLSTDMAGWVAESILRESDTKRRAQIIKQWIKIGDRCLALNNYSSVMSILCALESSTIARLRKTWEALSTKVKTTFENLKSITDRTRNYAIYRSKLRNSVPPCLPFLGQYLTDLTFVDEGNPNMRPVSAITIDTPLMINFDKHTKTARIIAELQRFQIPYRLAEVPELQAWIEKQLSRVRQEKTDFANLYRRSLLVEPADVNRACSNGRRRAGSDTTNREDLSSEKSTPPNPGRLASVPEEFHPEGQKMDKLINWALGKA</sequence>
<evidence type="ECO:0000256" key="2">
    <source>
        <dbReference type="ARBA" id="ARBA00022658"/>
    </source>
</evidence>
<dbReference type="InterPro" id="IPR008937">
    <property type="entry name" value="Ras-like_GEF"/>
</dbReference>
<reference evidence="9 10" key="1">
    <citation type="submission" date="2016-04" db="EMBL/GenBank/DDBJ databases">
        <title>Evolutionary innovation and constraint leading to complex multicellularity in the Ascomycota.</title>
        <authorList>
            <person name="Cisse O."/>
            <person name="Nguyen A."/>
            <person name="Hewitt D.A."/>
            <person name="Jedd G."/>
            <person name="Stajich J.E."/>
        </authorList>
    </citation>
    <scope>NUCLEOTIDE SEQUENCE [LARGE SCALE GENOMIC DNA]</scope>
    <source>
        <strain evidence="9 10">DAH-3</strain>
    </source>
</reference>
<proteinExistence type="predicted"/>
<dbReference type="PROSITE" id="PS50002">
    <property type="entry name" value="SH3"/>
    <property type="match status" value="1"/>
</dbReference>
<feature type="compositionally biased region" description="Basic and acidic residues" evidence="5">
    <location>
        <begin position="529"/>
        <end position="542"/>
    </location>
</feature>
<dbReference type="InterPro" id="IPR023578">
    <property type="entry name" value="Ras_GEF_dom_sf"/>
</dbReference>
<feature type="compositionally biased region" description="Polar residues" evidence="5">
    <location>
        <begin position="595"/>
        <end position="609"/>
    </location>
</feature>
<dbReference type="PROSITE" id="PS50009">
    <property type="entry name" value="RASGEF_CAT"/>
    <property type="match status" value="1"/>
</dbReference>
<accession>A0A1U7LVW3</accession>
<comment type="caution">
    <text evidence="9">The sequence shown here is derived from an EMBL/GenBank/DDBJ whole genome shotgun (WGS) entry which is preliminary data.</text>
</comment>
<dbReference type="EMBL" id="LXFE01000145">
    <property type="protein sequence ID" value="OLL26815.1"/>
    <property type="molecule type" value="Genomic_DNA"/>
</dbReference>
<feature type="domain" description="Ras-GEF" evidence="7">
    <location>
        <begin position="829"/>
        <end position="1073"/>
    </location>
</feature>
<dbReference type="InterPro" id="IPR036028">
    <property type="entry name" value="SH3-like_dom_sf"/>
</dbReference>
<dbReference type="Proteomes" id="UP000186594">
    <property type="component" value="Unassembled WGS sequence"/>
</dbReference>
<evidence type="ECO:0000256" key="4">
    <source>
        <dbReference type="PROSITE-ProRule" id="PRU00192"/>
    </source>
</evidence>
<dbReference type="GO" id="GO:0005085">
    <property type="term" value="F:guanyl-nucleotide exchange factor activity"/>
    <property type="evidence" value="ECO:0007669"/>
    <property type="project" value="UniProtKB-KW"/>
</dbReference>
<dbReference type="PROSITE" id="PS50212">
    <property type="entry name" value="RASGEF_NTER"/>
    <property type="match status" value="1"/>
</dbReference>
<feature type="compositionally biased region" description="Basic and acidic residues" evidence="5">
    <location>
        <begin position="1114"/>
        <end position="1123"/>
    </location>
</feature>
<evidence type="ECO:0000259" key="6">
    <source>
        <dbReference type="PROSITE" id="PS50002"/>
    </source>
</evidence>
<evidence type="ECO:0000256" key="5">
    <source>
        <dbReference type="SAM" id="MobiDB-lite"/>
    </source>
</evidence>
<dbReference type="SMART" id="SM00326">
    <property type="entry name" value="SH3"/>
    <property type="match status" value="1"/>
</dbReference>
<organism evidence="9 10">
    <name type="scientific">Neolecta irregularis (strain DAH-3)</name>
    <dbReference type="NCBI Taxonomy" id="1198029"/>
    <lineage>
        <taxon>Eukaryota</taxon>
        <taxon>Fungi</taxon>
        <taxon>Dikarya</taxon>
        <taxon>Ascomycota</taxon>
        <taxon>Taphrinomycotina</taxon>
        <taxon>Neolectales</taxon>
        <taxon>Neolectaceae</taxon>
        <taxon>Neolecta</taxon>
    </lineage>
</organism>
<dbReference type="GO" id="GO:0007265">
    <property type="term" value="P:Ras protein signal transduction"/>
    <property type="evidence" value="ECO:0007669"/>
    <property type="project" value="TreeGrafter"/>
</dbReference>
<dbReference type="InterPro" id="IPR000651">
    <property type="entry name" value="Ras-like_Gua-exchang_fac_N"/>
</dbReference>
<keyword evidence="1 4" id="KW-0728">SH3 domain</keyword>
<dbReference type="PANTHER" id="PTHR23113:SF354">
    <property type="entry name" value="BUD SITE SELECTION PROTEIN 5"/>
    <property type="match status" value="1"/>
</dbReference>
<feature type="compositionally biased region" description="Basic residues" evidence="5">
    <location>
        <begin position="285"/>
        <end position="296"/>
    </location>
</feature>
<feature type="region of interest" description="Disordered" evidence="5">
    <location>
        <begin position="595"/>
        <end position="623"/>
    </location>
</feature>
<dbReference type="GO" id="GO:0005886">
    <property type="term" value="C:plasma membrane"/>
    <property type="evidence" value="ECO:0007669"/>
    <property type="project" value="TreeGrafter"/>
</dbReference>
<gene>
    <name evidence="9" type="ORF">NEOLI_001511</name>
</gene>
<evidence type="ECO:0000259" key="7">
    <source>
        <dbReference type="PROSITE" id="PS50009"/>
    </source>
</evidence>
<dbReference type="CDD" id="cd00155">
    <property type="entry name" value="RasGEF"/>
    <property type="match status" value="1"/>
</dbReference>
<evidence type="ECO:0000256" key="3">
    <source>
        <dbReference type="PROSITE-ProRule" id="PRU00168"/>
    </source>
</evidence>
<feature type="compositionally biased region" description="Polar residues" evidence="5">
    <location>
        <begin position="506"/>
        <end position="526"/>
    </location>
</feature>
<feature type="region of interest" description="Disordered" evidence="5">
    <location>
        <begin position="1"/>
        <end position="62"/>
    </location>
</feature>
<dbReference type="CDD" id="cd06224">
    <property type="entry name" value="REM"/>
    <property type="match status" value="1"/>
</dbReference>
<dbReference type="InterPro" id="IPR001895">
    <property type="entry name" value="RASGEF_cat_dom"/>
</dbReference>
<name>A0A1U7LVW3_NEOID</name>
<feature type="region of interest" description="Disordered" evidence="5">
    <location>
        <begin position="1079"/>
        <end position="1123"/>
    </location>
</feature>
<dbReference type="OrthoDB" id="546434at2759"/>
<dbReference type="InterPro" id="IPR001452">
    <property type="entry name" value="SH3_domain"/>
</dbReference>
<dbReference type="GO" id="GO:0051301">
    <property type="term" value="P:cell division"/>
    <property type="evidence" value="ECO:0007669"/>
    <property type="project" value="UniProtKB-KW"/>
</dbReference>
<dbReference type="Gene3D" id="2.30.30.40">
    <property type="entry name" value="SH3 Domains"/>
    <property type="match status" value="1"/>
</dbReference>
<dbReference type="SUPFAM" id="SSF48366">
    <property type="entry name" value="Ras GEF"/>
    <property type="match status" value="1"/>
</dbReference>
<evidence type="ECO:0000313" key="9">
    <source>
        <dbReference type="EMBL" id="OLL26815.1"/>
    </source>
</evidence>
<dbReference type="InterPro" id="IPR036964">
    <property type="entry name" value="RASGEF_cat_dom_sf"/>
</dbReference>
<keyword evidence="2 3" id="KW-0344">Guanine-nucleotide releasing factor</keyword>
<feature type="region of interest" description="Disordered" evidence="5">
    <location>
        <begin position="262"/>
        <end position="307"/>
    </location>
</feature>
<evidence type="ECO:0000313" key="10">
    <source>
        <dbReference type="Proteomes" id="UP000186594"/>
    </source>
</evidence>
<dbReference type="Pfam" id="PF00617">
    <property type="entry name" value="RasGEF"/>
    <property type="match status" value="1"/>
</dbReference>
<dbReference type="AlphaFoldDB" id="A0A1U7LVW3"/>
<feature type="domain" description="N-terminal Ras-GEF" evidence="8">
    <location>
        <begin position="639"/>
        <end position="766"/>
    </location>
</feature>
<evidence type="ECO:0000256" key="1">
    <source>
        <dbReference type="ARBA" id="ARBA00022443"/>
    </source>
</evidence>
<protein>
    <submittedName>
        <fullName evidence="9">Cell division control protein 25</fullName>
    </submittedName>
</protein>
<dbReference type="PANTHER" id="PTHR23113">
    <property type="entry name" value="GUANINE NUCLEOTIDE EXCHANGE FACTOR"/>
    <property type="match status" value="1"/>
</dbReference>
<dbReference type="Gene3D" id="1.20.870.10">
    <property type="entry name" value="Son of sevenless (SoS) protein Chain: S domain 1"/>
    <property type="match status" value="1"/>
</dbReference>
<dbReference type="Pfam" id="PF00618">
    <property type="entry name" value="RasGEF_N"/>
    <property type="match status" value="1"/>
</dbReference>
<evidence type="ECO:0000259" key="8">
    <source>
        <dbReference type="PROSITE" id="PS50212"/>
    </source>
</evidence>
<feature type="compositionally biased region" description="Low complexity" evidence="5">
    <location>
        <begin position="549"/>
        <end position="560"/>
    </location>
</feature>
<keyword evidence="10" id="KW-1185">Reference proteome</keyword>
<dbReference type="OMA" id="EEVWERD"/>
<feature type="domain" description="SH3" evidence="6">
    <location>
        <begin position="66"/>
        <end position="132"/>
    </location>
</feature>